<accession>A0A4C1XDC0</accession>
<evidence type="ECO:0000256" key="1">
    <source>
        <dbReference type="SAM" id="MobiDB-lite"/>
    </source>
</evidence>
<evidence type="ECO:0000313" key="2">
    <source>
        <dbReference type="EMBL" id="GBP61846.1"/>
    </source>
</evidence>
<reference evidence="2 3" key="1">
    <citation type="journal article" date="2019" name="Commun. Biol.">
        <title>The bagworm genome reveals a unique fibroin gene that provides high tensile strength.</title>
        <authorList>
            <person name="Kono N."/>
            <person name="Nakamura H."/>
            <person name="Ohtoshi R."/>
            <person name="Tomita M."/>
            <person name="Numata K."/>
            <person name="Arakawa K."/>
        </authorList>
    </citation>
    <scope>NUCLEOTIDE SEQUENCE [LARGE SCALE GENOMIC DNA]</scope>
</reference>
<feature type="compositionally biased region" description="Basic residues" evidence="1">
    <location>
        <begin position="176"/>
        <end position="195"/>
    </location>
</feature>
<dbReference type="EMBL" id="BGZK01000824">
    <property type="protein sequence ID" value="GBP61846.1"/>
    <property type="molecule type" value="Genomic_DNA"/>
</dbReference>
<evidence type="ECO:0000313" key="3">
    <source>
        <dbReference type="Proteomes" id="UP000299102"/>
    </source>
</evidence>
<protein>
    <submittedName>
        <fullName evidence="2">Uncharacterized protein</fullName>
    </submittedName>
</protein>
<comment type="caution">
    <text evidence="2">The sequence shown here is derived from an EMBL/GenBank/DDBJ whole genome shotgun (WGS) entry which is preliminary data.</text>
</comment>
<feature type="region of interest" description="Disordered" evidence="1">
    <location>
        <begin position="175"/>
        <end position="207"/>
    </location>
</feature>
<gene>
    <name evidence="2" type="ORF">EVAR_97288_1</name>
</gene>
<sequence>MVVDGPAQRPTFRPGRGGYKSLYKSGCVQVVRLCCIVRPAMNAVPTGGSRRYAPRGGAGVRVIRIRSNVHRQRLWVIAMSHQTKAVMERRTMESVVCEELYYISKRINLPNLLYRNLVSTDLPFVANPLCAWRTLFAYCARVAQAPPISRVLGVRRTRFITIMLFEWRESASITPRPRRRAPAGRARRGDRRRGPARGGAGANHDRLHTPISWNDVAAIIKF</sequence>
<name>A0A4C1XDC0_EUMVA</name>
<organism evidence="2 3">
    <name type="scientific">Eumeta variegata</name>
    <name type="common">Bagworm moth</name>
    <name type="synonym">Eumeta japonica</name>
    <dbReference type="NCBI Taxonomy" id="151549"/>
    <lineage>
        <taxon>Eukaryota</taxon>
        <taxon>Metazoa</taxon>
        <taxon>Ecdysozoa</taxon>
        <taxon>Arthropoda</taxon>
        <taxon>Hexapoda</taxon>
        <taxon>Insecta</taxon>
        <taxon>Pterygota</taxon>
        <taxon>Neoptera</taxon>
        <taxon>Endopterygota</taxon>
        <taxon>Lepidoptera</taxon>
        <taxon>Glossata</taxon>
        <taxon>Ditrysia</taxon>
        <taxon>Tineoidea</taxon>
        <taxon>Psychidae</taxon>
        <taxon>Oiketicinae</taxon>
        <taxon>Eumeta</taxon>
    </lineage>
</organism>
<keyword evidence="3" id="KW-1185">Reference proteome</keyword>
<proteinExistence type="predicted"/>
<dbReference type="AlphaFoldDB" id="A0A4C1XDC0"/>
<dbReference type="Proteomes" id="UP000299102">
    <property type="component" value="Unassembled WGS sequence"/>
</dbReference>